<evidence type="ECO:0000256" key="5">
    <source>
        <dbReference type="ARBA" id="ARBA00023239"/>
    </source>
</evidence>
<comment type="catalytic activity">
    <reaction evidence="6">
        <text>(3S)-3-hydroxy-3-methylglutaryl-CoA = acetoacetate + acetyl-CoA</text>
        <dbReference type="Rhea" id="RHEA:24404"/>
        <dbReference type="ChEBI" id="CHEBI:13705"/>
        <dbReference type="ChEBI" id="CHEBI:43074"/>
        <dbReference type="ChEBI" id="CHEBI:57288"/>
        <dbReference type="EC" id="4.1.3.4"/>
    </reaction>
</comment>
<dbReference type="EMBL" id="VEPZ02001296">
    <property type="protein sequence ID" value="KAE8681903.1"/>
    <property type="molecule type" value="Genomic_DNA"/>
</dbReference>
<dbReference type="InterPro" id="IPR043594">
    <property type="entry name" value="HMGL"/>
</dbReference>
<keyword evidence="9" id="KW-1185">Reference proteome</keyword>
<dbReference type="Proteomes" id="UP000436088">
    <property type="component" value="Unassembled WGS sequence"/>
</dbReference>
<organism evidence="8 9">
    <name type="scientific">Hibiscus syriacus</name>
    <name type="common">Rose of Sharon</name>
    <dbReference type="NCBI Taxonomy" id="106335"/>
    <lineage>
        <taxon>Eukaryota</taxon>
        <taxon>Viridiplantae</taxon>
        <taxon>Streptophyta</taxon>
        <taxon>Embryophyta</taxon>
        <taxon>Tracheophyta</taxon>
        <taxon>Spermatophyta</taxon>
        <taxon>Magnoliopsida</taxon>
        <taxon>eudicotyledons</taxon>
        <taxon>Gunneridae</taxon>
        <taxon>Pentapetalae</taxon>
        <taxon>rosids</taxon>
        <taxon>malvids</taxon>
        <taxon>Malvales</taxon>
        <taxon>Malvaceae</taxon>
        <taxon>Malvoideae</taxon>
        <taxon>Hibiscus</taxon>
    </lineage>
</organism>
<dbReference type="EC" id="4.1.3.4" evidence="3"/>
<feature type="domain" description="Pyruvate carboxyltransferase" evidence="7">
    <location>
        <begin position="60"/>
        <end position="327"/>
    </location>
</feature>
<dbReference type="CDD" id="cd07938">
    <property type="entry name" value="DRE_TIM_HMGL"/>
    <property type="match status" value="1"/>
</dbReference>
<protein>
    <recommendedName>
        <fullName evidence="3">hydroxymethylglutaryl-CoA lyase</fullName>
        <ecNumber evidence="3">4.1.3.4</ecNumber>
    </recommendedName>
</protein>
<name>A0A6A2YRA7_HIBSY</name>
<reference evidence="8" key="1">
    <citation type="submission" date="2019-09" db="EMBL/GenBank/DDBJ databases">
        <title>Draft genome information of white flower Hibiscus syriacus.</title>
        <authorList>
            <person name="Kim Y.-M."/>
        </authorList>
    </citation>
    <scope>NUCLEOTIDE SEQUENCE [LARGE SCALE GENOMIC DNA]</scope>
    <source>
        <strain evidence="8">YM2019G1</strain>
    </source>
</reference>
<dbReference type="Gene3D" id="3.20.20.70">
    <property type="entry name" value="Aldolase class I"/>
    <property type="match status" value="1"/>
</dbReference>
<comment type="pathway">
    <text evidence="1">Metabolic intermediate metabolism; (S)-3-hydroxy-3-methylglutaryl-CoA degradation; acetoacetate from (S)-3-hydroxy-3-methylglutaryl-CoA: step 1/1.</text>
</comment>
<dbReference type="PANTHER" id="PTHR42738:SF15">
    <property type="entry name" value="HYDROXYMETHYLGLUTARYL-COA LYASE"/>
    <property type="match status" value="1"/>
</dbReference>
<dbReference type="GO" id="GO:0046951">
    <property type="term" value="P:ketone body biosynthetic process"/>
    <property type="evidence" value="ECO:0007669"/>
    <property type="project" value="TreeGrafter"/>
</dbReference>
<dbReference type="UniPathway" id="UPA00896">
    <property type="reaction ID" value="UER00863"/>
</dbReference>
<evidence type="ECO:0000256" key="2">
    <source>
        <dbReference type="ARBA" id="ARBA00009405"/>
    </source>
</evidence>
<proteinExistence type="inferred from homology"/>
<dbReference type="PANTHER" id="PTHR42738">
    <property type="entry name" value="HYDROXYMETHYLGLUTARYL-COA LYASE"/>
    <property type="match status" value="1"/>
</dbReference>
<comment type="caution">
    <text evidence="8">The sequence shown here is derived from an EMBL/GenBank/DDBJ whole genome shotgun (WGS) entry which is preliminary data.</text>
</comment>
<dbReference type="FunFam" id="3.20.20.70:FF:000038">
    <property type="entry name" value="Hydroxymethylglutaryl-CoA lyase, mitochondrial"/>
    <property type="match status" value="1"/>
</dbReference>
<evidence type="ECO:0000256" key="6">
    <source>
        <dbReference type="ARBA" id="ARBA00049877"/>
    </source>
</evidence>
<accession>A0A6A2YRA7</accession>
<dbReference type="InterPro" id="IPR026960">
    <property type="entry name" value="RVT-Znf"/>
</dbReference>
<sequence>MMAARRLDKISWLMGSRTSTLLNSNGNYSPINRQITSSTYRYSSDCNPTNKVFRNLPACVKIVEVGPRDGLQNEKEIVPTTVKVQLIKMLVSSGLNVVEATSFVSPKWVPQLADAKDVMDAIRNIQGARFPVLTPNLKGFEAAVSAGAKEVAIFASASESFSKSNINCSIEDSLARFRDVTSAAKELSVPVRGYISCVVGCPVEGMVPPSKVAYVVKQLFDMGCSEISLGDTIGVGTPGTVIPMLENVMNVVPLDKLAVHFHDTYGQALANILTSLQMGISTVDSSVSGLGGCPYAKGASGNVATEDVVYMLNGLGIQTNVDLESSFLQATREVTMCRVQPTGCHQLFHHRRVSVTHSTMRGENNGIRLFDFGYNGADICLTKEVSDVEIKEALFRQGNDKSPGPDGYTAGFLKAAWSIVGCDFTSAVRIKAKCIEDRIFACGLNINTLDLIQQATRFKIAQLPVRYLGVPLVTRKLSGNDCSSILERIKGCDAPARGARVSWSQVCSPRSEGGLGLRSLVLWSKACCLFLIKKILANDGSLWIAWLHAYCLKAISLWEVEYKVYFSWILKKLLKLREEARNLFVPYANWNLIKGKWLWDQIRVRAEKVSWNRIIWLIRFGLVLDNGCVLCGSGIESRDHLFADCSFAQDVWNAVQGKDSKARLDWFFVPHLGET</sequence>
<gene>
    <name evidence="8" type="ORF">F3Y22_tig00111298pilonHSYRG00043</name>
</gene>
<dbReference type="GO" id="GO:0004419">
    <property type="term" value="F:hydroxymethylglutaryl-CoA lyase activity"/>
    <property type="evidence" value="ECO:0007669"/>
    <property type="project" value="UniProtKB-EC"/>
</dbReference>
<evidence type="ECO:0000313" key="8">
    <source>
        <dbReference type="EMBL" id="KAE8681903.1"/>
    </source>
</evidence>
<dbReference type="Pfam" id="PF13966">
    <property type="entry name" value="zf-RVT"/>
    <property type="match status" value="1"/>
</dbReference>
<dbReference type="GO" id="GO:0046872">
    <property type="term" value="F:metal ion binding"/>
    <property type="evidence" value="ECO:0007669"/>
    <property type="project" value="UniProtKB-KW"/>
</dbReference>
<dbReference type="Pfam" id="PF00682">
    <property type="entry name" value="HMGL-like"/>
    <property type="match status" value="1"/>
</dbReference>
<dbReference type="InterPro" id="IPR013785">
    <property type="entry name" value="Aldolase_TIM"/>
</dbReference>
<evidence type="ECO:0000259" key="7">
    <source>
        <dbReference type="PROSITE" id="PS50991"/>
    </source>
</evidence>
<dbReference type="SUPFAM" id="SSF51569">
    <property type="entry name" value="Aldolase"/>
    <property type="match status" value="1"/>
</dbReference>
<comment type="similarity">
    <text evidence="2">Belongs to the HMG-CoA lyase family.</text>
</comment>
<dbReference type="GO" id="GO:0006552">
    <property type="term" value="P:L-leucine catabolic process"/>
    <property type="evidence" value="ECO:0007669"/>
    <property type="project" value="TreeGrafter"/>
</dbReference>
<evidence type="ECO:0000313" key="9">
    <source>
        <dbReference type="Proteomes" id="UP000436088"/>
    </source>
</evidence>
<keyword evidence="4" id="KW-0479">Metal-binding</keyword>
<dbReference type="AlphaFoldDB" id="A0A6A2YRA7"/>
<dbReference type="PROSITE" id="PS50991">
    <property type="entry name" value="PYR_CT"/>
    <property type="match status" value="1"/>
</dbReference>
<dbReference type="NCBIfam" id="NF004283">
    <property type="entry name" value="PRK05692.1"/>
    <property type="match status" value="1"/>
</dbReference>
<evidence type="ECO:0000256" key="4">
    <source>
        <dbReference type="ARBA" id="ARBA00022723"/>
    </source>
</evidence>
<keyword evidence="5 8" id="KW-0456">Lyase</keyword>
<dbReference type="InterPro" id="IPR000891">
    <property type="entry name" value="PYR_CT"/>
</dbReference>
<evidence type="ECO:0000256" key="3">
    <source>
        <dbReference type="ARBA" id="ARBA00012910"/>
    </source>
</evidence>
<evidence type="ECO:0000256" key="1">
    <source>
        <dbReference type="ARBA" id="ARBA00005143"/>
    </source>
</evidence>